<feature type="region of interest" description="Disordered" evidence="2">
    <location>
        <begin position="1"/>
        <end position="31"/>
    </location>
</feature>
<feature type="compositionally biased region" description="Basic residues" evidence="2">
    <location>
        <begin position="194"/>
        <end position="213"/>
    </location>
</feature>
<reference evidence="5 6" key="1">
    <citation type="submission" date="2013-07" db="EMBL/GenBank/DDBJ databases">
        <title>The Genome Sequence of Cryptococcus heveanensis BCC8398.</title>
        <authorList>
            <consortium name="The Broad Institute Genome Sequencing Platform"/>
            <person name="Cuomo C."/>
            <person name="Litvintseva A."/>
            <person name="Chen Y."/>
            <person name="Heitman J."/>
            <person name="Sun S."/>
            <person name="Springer D."/>
            <person name="Dromer F."/>
            <person name="Young S.K."/>
            <person name="Zeng Q."/>
            <person name="Gargeya S."/>
            <person name="Fitzgerald M."/>
            <person name="Abouelleil A."/>
            <person name="Alvarado L."/>
            <person name="Berlin A.M."/>
            <person name="Chapman S.B."/>
            <person name="Dewar J."/>
            <person name="Goldberg J."/>
            <person name="Griggs A."/>
            <person name="Gujja S."/>
            <person name="Hansen M."/>
            <person name="Howarth C."/>
            <person name="Imamovic A."/>
            <person name="Larimer J."/>
            <person name="McCowan C."/>
            <person name="Murphy C."/>
            <person name="Pearson M."/>
            <person name="Priest M."/>
            <person name="Roberts A."/>
            <person name="Saif S."/>
            <person name="Shea T."/>
            <person name="Sykes S."/>
            <person name="Wortman J."/>
            <person name="Nusbaum C."/>
            <person name="Birren B."/>
        </authorList>
    </citation>
    <scope>NUCLEOTIDE SEQUENCE [LARGE SCALE GENOMIC DNA]</scope>
    <source>
        <strain evidence="5 6">BCC8398</strain>
    </source>
</reference>
<dbReference type="InterPro" id="IPR057407">
    <property type="entry name" value="HEAT_TANGO6"/>
</dbReference>
<organism evidence="5 6">
    <name type="scientific">Kwoniella heveanensis BCC8398</name>
    <dbReference type="NCBI Taxonomy" id="1296120"/>
    <lineage>
        <taxon>Eukaryota</taxon>
        <taxon>Fungi</taxon>
        <taxon>Dikarya</taxon>
        <taxon>Basidiomycota</taxon>
        <taxon>Agaricomycotina</taxon>
        <taxon>Tremellomycetes</taxon>
        <taxon>Tremellales</taxon>
        <taxon>Cryptococcaceae</taxon>
        <taxon>Kwoniella</taxon>
    </lineage>
</organism>
<dbReference type="SUPFAM" id="SSF48371">
    <property type="entry name" value="ARM repeat"/>
    <property type="match status" value="1"/>
</dbReference>
<feature type="region of interest" description="Disordered" evidence="2">
    <location>
        <begin position="43"/>
        <end position="62"/>
    </location>
</feature>
<reference evidence="6" key="2">
    <citation type="submission" date="2013-12" db="EMBL/GenBank/DDBJ databases">
        <title>Evolution of pathogenesis and genome organization in the Tremellales.</title>
        <authorList>
            <person name="Cuomo C."/>
            <person name="Litvintseva A."/>
            <person name="Heitman J."/>
            <person name="Chen Y."/>
            <person name="Sun S."/>
            <person name="Springer D."/>
            <person name="Dromer F."/>
            <person name="Young S."/>
            <person name="Zeng Q."/>
            <person name="Chapman S."/>
            <person name="Gujja S."/>
            <person name="Saif S."/>
            <person name="Birren B."/>
        </authorList>
    </citation>
    <scope>NUCLEOTIDE SEQUENCE [LARGE SCALE GENOMIC DNA]</scope>
    <source>
        <strain evidence="6">BCC8398</strain>
    </source>
</reference>
<dbReference type="EMBL" id="KV700138">
    <property type="protein sequence ID" value="OCF31043.1"/>
    <property type="molecule type" value="Genomic_DNA"/>
</dbReference>
<feature type="compositionally biased region" description="Basic and acidic residues" evidence="2">
    <location>
        <begin position="74"/>
        <end position="83"/>
    </location>
</feature>
<name>A0A1B9GJ54_9TREE</name>
<proteinExistence type="inferred from homology"/>
<sequence>MPKPHSRSRDRAAAAVSAAGPQPSNRAVSITTTHELSLKQLLKSSDTLLKPPSPLSSNPPDLIQRLRQCSKTLPKDWRRRTPEWNDEDELDQIGDNGLPGGDGVDEQRRKRRRDELVFVVGKRCFALIKSMQVVLEKECWPKDQRGGLDQNECRSNRTLLPTRSPSTSDQRIKKNKRTDALLSRKDVPSPPPYSHHHHPHPHPHIPLKLHSKKSQPAQQGKGETRYPRQENASPRSSVKICHIQENKIKKIKYANRKVSSTAAYTHHPSSVLLGTADLRLIRLMLQHTTFSYLLPLTAQYADALPNISQETSSALSTALESSLKLLKTSGPPTPAAGPSSRAPTPPTVITQTLSTSHLIPIFLSTLILAYTPSIPSEQHAPLRSAFMQSLLSLSPGHAISSLVNVLKLLVSGRKEGAKINGWVREWPKYPEGIINGLLTAQVRRPGGVRGLMENVLGETAKTDDVASIDGKRLDHIFNVLVRIPRQVTPEIYYPWLLSELFSMIPLTDSSHHHPIAYVNTACYCIQRLWASNRPLIGEWLKSKLHSPWYPKLPATIPSNERPIVVTTWEHCQRSVQNMRLLIIHNPTSPEFANFIVGTILPPLFSLYAFVDEQDKKLQSITIAPRSGKATSAAGKGSQLKEDVLSVLRSWGTAVDQAEGVKGFWSIVEGGQGWGRGGRGDEVELYWEKEGEGVRLMARSQSHHGEQTQITLPTFSGIRDTSASELLGLLPEEQRASPDPTLFCHLIRSIDRPEIASEVILKSLDLWRIKLATESEPSTESLLNLQLTIKMMELLGAQLFTKPDQVLGFVERVLKDQVESSEQGEQHPQSTDGMQNKPLIVEVGGKGDGHSYGGQGMDDDAAPDGKRGLIEVACQLLASLEADGQLDSSDLTIVHPILAHLEVLATRSPSVSIRNASREARLLLLSHQSATTPLRDLSSPAKVSAETYQQAMKFVADPIIPVRAHGLAMLRDLVFAPSFDKQLIPQILAVFMRQIDSSDSFIYLTAIKGLCGMVDKLGKEIFEVLMHTYRQSTMQCFSGELENRIDRSLRLAEAMDQVIERTGEASHQYTVILLPSLMDIYPNSQLPTIIRSSALSLISTLARVAPLSILFDTNAIADAVLDLIQIETVASSPFRPILTESEDANNDIGEKPKAWGKSKKIQLVDDEPDPEPEEPREDEASRRVPAKPRTVDAEPTKANDGTHPTLRRAALTLLGWVIRVLLFVSFADNDDAEEFDDEREFKLRLPPVTQPILSAQASAQRNIDELNNSDSNSFHLPSKTIERAVTILVYLIRTDEDEVTRQHAESVVADLKLLQAGTETALGGVRQALQETELPSNVERKLQAMTIV</sequence>
<feature type="compositionally biased region" description="Basic and acidic residues" evidence="2">
    <location>
        <begin position="144"/>
        <end position="155"/>
    </location>
</feature>
<dbReference type="Proteomes" id="UP000092666">
    <property type="component" value="Unassembled WGS sequence"/>
</dbReference>
<feature type="region of interest" description="Disordered" evidence="2">
    <location>
        <begin position="327"/>
        <end position="347"/>
    </location>
</feature>
<evidence type="ECO:0000256" key="1">
    <source>
        <dbReference type="ARBA" id="ARBA00005724"/>
    </source>
</evidence>
<dbReference type="Pfam" id="PF23565">
    <property type="entry name" value="ARM_TANGO6"/>
    <property type="match status" value="1"/>
</dbReference>
<dbReference type="Pfam" id="PF10363">
    <property type="entry name" value="RTP1_C1"/>
    <property type="match status" value="1"/>
</dbReference>
<comment type="similarity">
    <text evidence="1">Belongs to the Tango6 family.</text>
</comment>
<dbReference type="InterPro" id="IPR016024">
    <property type="entry name" value="ARM-type_fold"/>
</dbReference>
<feature type="compositionally biased region" description="Polar residues" evidence="2">
    <location>
        <begin position="156"/>
        <end position="169"/>
    </location>
</feature>
<keyword evidence="6" id="KW-1185">Reference proteome</keyword>
<feature type="compositionally biased region" description="Polar residues" evidence="2">
    <location>
        <begin position="22"/>
        <end position="31"/>
    </location>
</feature>
<dbReference type="GO" id="GO:0009306">
    <property type="term" value="P:protein secretion"/>
    <property type="evidence" value="ECO:0007669"/>
    <property type="project" value="TreeGrafter"/>
</dbReference>
<evidence type="ECO:0000313" key="5">
    <source>
        <dbReference type="EMBL" id="OCF31043.1"/>
    </source>
</evidence>
<evidence type="ECO:0000259" key="3">
    <source>
        <dbReference type="Pfam" id="PF10363"/>
    </source>
</evidence>
<feature type="region of interest" description="Disordered" evidence="2">
    <location>
        <begin position="74"/>
        <end position="110"/>
    </location>
</feature>
<feature type="compositionally biased region" description="Acidic residues" evidence="2">
    <location>
        <begin position="1163"/>
        <end position="1176"/>
    </location>
</feature>
<evidence type="ECO:0000313" key="6">
    <source>
        <dbReference type="Proteomes" id="UP000092666"/>
    </source>
</evidence>
<evidence type="ECO:0000259" key="4">
    <source>
        <dbReference type="Pfam" id="PF23565"/>
    </source>
</evidence>
<dbReference type="Gene3D" id="1.25.10.10">
    <property type="entry name" value="Leucine-rich Repeat Variant"/>
    <property type="match status" value="1"/>
</dbReference>
<feature type="region of interest" description="Disordered" evidence="2">
    <location>
        <begin position="144"/>
        <end position="237"/>
    </location>
</feature>
<feature type="compositionally biased region" description="Low complexity" evidence="2">
    <location>
        <begin position="327"/>
        <end position="342"/>
    </location>
</feature>
<evidence type="ECO:0000256" key="2">
    <source>
        <dbReference type="SAM" id="MobiDB-lite"/>
    </source>
</evidence>
<dbReference type="OrthoDB" id="39591at2759"/>
<protein>
    <submittedName>
        <fullName evidence="5">Uncharacterized protein</fullName>
    </submittedName>
</protein>
<dbReference type="InterPro" id="IPR019451">
    <property type="entry name" value="Rtp1_C1"/>
</dbReference>
<feature type="compositionally biased region" description="Basic and acidic residues" evidence="2">
    <location>
        <begin position="177"/>
        <end position="187"/>
    </location>
</feature>
<feature type="domain" description="TANGO6 HEAT repeat" evidence="4">
    <location>
        <begin position="444"/>
        <end position="618"/>
    </location>
</feature>
<dbReference type="PANTHER" id="PTHR20959">
    <property type="entry name" value="TRANSPORT AND GOLGI ORGANIZATION PROTEIN 6 FAMILY MEMBER"/>
    <property type="match status" value="1"/>
</dbReference>
<feature type="domain" description="RNA polymerase II assembly factor Rtp1 C-terminal" evidence="3">
    <location>
        <begin position="947"/>
        <end position="1064"/>
    </location>
</feature>
<dbReference type="PANTHER" id="PTHR20959:SF1">
    <property type="entry name" value="TRANSPORT AND GOLGI ORGANIZATION PROTEIN 6 HOMOLOG"/>
    <property type="match status" value="1"/>
</dbReference>
<feature type="region of interest" description="Disordered" evidence="2">
    <location>
        <begin position="1140"/>
        <end position="1202"/>
    </location>
</feature>
<dbReference type="InterPro" id="IPR011989">
    <property type="entry name" value="ARM-like"/>
</dbReference>
<accession>A0A1B9GJ54</accession>
<gene>
    <name evidence="5" type="ORF">I316_07314</name>
</gene>
<dbReference type="InterPro" id="IPR039600">
    <property type="entry name" value="TANGO6/Rtp1"/>
</dbReference>